<dbReference type="InterPro" id="IPR029066">
    <property type="entry name" value="PLP-binding_barrel"/>
</dbReference>
<sequence>MTPRNCAPRSIRRGGCSTRIYARCSVSEPAKPEKKGWARRSVLIGGGVAATAAVGVAVANRMAEPAPIDSGYFDGLSAALKRAGVGAPVLVIDRARLNANIAAVKAKLAGSGLGTRVVVKSLPSHDLIEAVAQGSGTNRYMVFNTPMLAEIAAKTPQADVLMGKPLTAVAAAEYYRSSRLNPQWLIDTPTRLKQYAALTAAAGVPLRANLEIDVGLHRGGFGDAARLAEVLDLAATLPNVEVTGLMGYDPHIAKVPDRSRAFARMLKAYRDAQGVLEAKRPGDPARFTYNSAGSPTYALHASETAANEVSIGSAFVKPTDFDLDTLAHHVPAAFIATPVLKALDRVQVPSLEKLTGLFALFDPGVQQAFFIHGGHWLAKPDYPAGLDYSKLYGRSSNQELLTASNKVHLAPDDFVYLRPTQSEAVLLQFGDLLVYDNGEITERWPTFQISA</sequence>
<dbReference type="Proteomes" id="UP000297737">
    <property type="component" value="Unassembled WGS sequence"/>
</dbReference>
<dbReference type="GO" id="GO:0008721">
    <property type="term" value="F:D-serine ammonia-lyase activity"/>
    <property type="evidence" value="ECO:0007669"/>
    <property type="project" value="TreeGrafter"/>
</dbReference>
<dbReference type="PANTHER" id="PTHR28004:SF2">
    <property type="entry name" value="D-SERINE DEHYDRATASE"/>
    <property type="match status" value="1"/>
</dbReference>
<evidence type="ECO:0000259" key="1">
    <source>
        <dbReference type="Pfam" id="PF01168"/>
    </source>
</evidence>
<dbReference type="Gene3D" id="3.20.20.10">
    <property type="entry name" value="Alanine racemase"/>
    <property type="match status" value="1"/>
</dbReference>
<protein>
    <submittedName>
        <fullName evidence="2">DSD1 family PLP-dependent enzyme</fullName>
    </submittedName>
</protein>
<proteinExistence type="predicted"/>
<keyword evidence="3" id="KW-1185">Reference proteome</keyword>
<evidence type="ECO:0000313" key="2">
    <source>
        <dbReference type="EMBL" id="TFU03057.1"/>
    </source>
</evidence>
<name>A0A4Y9EM05_9SPHN</name>
<gene>
    <name evidence="2" type="ORF">EUV02_07605</name>
</gene>
<dbReference type="OrthoDB" id="339576at2"/>
<dbReference type="PANTHER" id="PTHR28004">
    <property type="entry name" value="ZGC:162816-RELATED"/>
    <property type="match status" value="1"/>
</dbReference>
<reference evidence="2 3" key="1">
    <citation type="submission" date="2019-02" db="EMBL/GenBank/DDBJ databases">
        <title>Polymorphobacter sp. isolated from the lake at the Tibet of China.</title>
        <authorList>
            <person name="Li A."/>
        </authorList>
    </citation>
    <scope>NUCLEOTIDE SEQUENCE [LARGE SCALE GENOMIC DNA]</scope>
    <source>
        <strain evidence="2 3">DJ1R-1</strain>
    </source>
</reference>
<comment type="caution">
    <text evidence="2">The sequence shown here is derived from an EMBL/GenBank/DDBJ whole genome shotgun (WGS) entry which is preliminary data.</text>
</comment>
<feature type="domain" description="Alanine racemase N-terminal" evidence="1">
    <location>
        <begin position="92"/>
        <end position="315"/>
    </location>
</feature>
<evidence type="ECO:0000313" key="3">
    <source>
        <dbReference type="Proteomes" id="UP000297737"/>
    </source>
</evidence>
<dbReference type="InterPro" id="IPR001608">
    <property type="entry name" value="Ala_racemase_N"/>
</dbReference>
<dbReference type="GO" id="GO:0036088">
    <property type="term" value="P:D-serine catabolic process"/>
    <property type="evidence" value="ECO:0007669"/>
    <property type="project" value="TreeGrafter"/>
</dbReference>
<dbReference type="InterPro" id="IPR051466">
    <property type="entry name" value="D-amino_acid_metab_enzyme"/>
</dbReference>
<dbReference type="EMBL" id="SIHO01000002">
    <property type="protein sequence ID" value="TFU03057.1"/>
    <property type="molecule type" value="Genomic_DNA"/>
</dbReference>
<accession>A0A4Y9EM05</accession>
<dbReference type="AlphaFoldDB" id="A0A4Y9EM05"/>
<dbReference type="SUPFAM" id="SSF51419">
    <property type="entry name" value="PLP-binding barrel"/>
    <property type="match status" value="1"/>
</dbReference>
<dbReference type="Pfam" id="PF01168">
    <property type="entry name" value="Ala_racemase_N"/>
    <property type="match status" value="1"/>
</dbReference>
<organism evidence="2 3">
    <name type="scientific">Glacieibacterium arshaanense</name>
    <dbReference type="NCBI Taxonomy" id="2511025"/>
    <lineage>
        <taxon>Bacteria</taxon>
        <taxon>Pseudomonadati</taxon>
        <taxon>Pseudomonadota</taxon>
        <taxon>Alphaproteobacteria</taxon>
        <taxon>Sphingomonadales</taxon>
        <taxon>Sphingosinicellaceae</taxon>
        <taxon>Glacieibacterium</taxon>
    </lineage>
</organism>